<keyword evidence="2" id="KW-1185">Reference proteome</keyword>
<evidence type="ECO:0008006" key="3">
    <source>
        <dbReference type="Google" id="ProtNLM"/>
    </source>
</evidence>
<dbReference type="Proteomes" id="UP000094256">
    <property type="component" value="Chromosome"/>
</dbReference>
<dbReference type="EMBL" id="CP014168">
    <property type="protein sequence ID" value="AOH84532.1"/>
    <property type="molecule type" value="Genomic_DNA"/>
</dbReference>
<gene>
    <name evidence="1" type="ORF">AWL63_11700</name>
</gene>
<dbReference type="AlphaFoldDB" id="A0A1B3ZAS9"/>
<dbReference type="KEGG" id="span:AWL63_11700"/>
<accession>A0A1B3ZAS9</accession>
<protein>
    <recommendedName>
        <fullName evidence="3">DNA binding HTH domain-containing protein</fullName>
    </recommendedName>
</protein>
<proteinExistence type="predicted"/>
<dbReference type="STRING" id="1560345.AWL63_11700"/>
<dbReference type="OrthoDB" id="7556901at2"/>
<evidence type="ECO:0000313" key="1">
    <source>
        <dbReference type="EMBL" id="AOH84532.1"/>
    </source>
</evidence>
<organism evidence="1 2">
    <name type="scientific">Sphingomonas panacis</name>
    <dbReference type="NCBI Taxonomy" id="1560345"/>
    <lineage>
        <taxon>Bacteria</taxon>
        <taxon>Pseudomonadati</taxon>
        <taxon>Pseudomonadota</taxon>
        <taxon>Alphaproteobacteria</taxon>
        <taxon>Sphingomonadales</taxon>
        <taxon>Sphingomonadaceae</taxon>
        <taxon>Sphingomonas</taxon>
    </lineage>
</organism>
<sequence length="271" mass="30143">MPRPFTRAQALENRAFLAALRRTGNVREAARMVGAHRAKFTRRRAKHPAFATAWDAALVVAHAALSKPSPAHTTANAPRIIRTRSGRLQVRRVPNGRLTTERAQVFLAALGATANVRLSAAAAGFSHSAFYARAHADPGFAREMRLALRQGHERLQWALIASWSPLSYEDDAWRHNDPPAIPPMTADQALMLLAIRQKIACEADEPAHIKRRRGESTDAHSFRLTAMYQQRLARDREAADIAEAERQARGARPRFEVDVVVPDLAQVARRP</sequence>
<name>A0A1B3ZAS9_9SPHN</name>
<dbReference type="RefSeq" id="WP_069205086.1">
    <property type="nucleotide sequence ID" value="NZ_CP014168.1"/>
</dbReference>
<evidence type="ECO:0000313" key="2">
    <source>
        <dbReference type="Proteomes" id="UP000094256"/>
    </source>
</evidence>
<reference evidence="1 2" key="1">
    <citation type="submission" date="2016-01" db="EMBL/GenBank/DDBJ databases">
        <title>Complete genome and mega plasmid sequence of Sphingomonas panacis DCY99 elicits systemic resistance in rice to Xanthomonas oryzae.</title>
        <authorList>
            <person name="Kim Y.J."/>
            <person name="Yang D.C."/>
            <person name="Sing P."/>
        </authorList>
    </citation>
    <scope>NUCLEOTIDE SEQUENCE [LARGE SCALE GENOMIC DNA]</scope>
    <source>
        <strain evidence="1 2">DCY99</strain>
    </source>
</reference>